<accession>A0A2X0MDP3</accession>
<name>A0A2X0MDP3_9BASI</name>
<sequence length="54" mass="5933">MQFPRYWGDLLVITARISSDIDQWPCVASDVLDMSSSPAGPGEGPQSYFRISSP</sequence>
<feature type="region of interest" description="Disordered" evidence="1">
    <location>
        <begin position="34"/>
        <end position="54"/>
    </location>
</feature>
<evidence type="ECO:0000313" key="2">
    <source>
        <dbReference type="EMBL" id="SGY73963.1"/>
    </source>
</evidence>
<evidence type="ECO:0000256" key="1">
    <source>
        <dbReference type="SAM" id="MobiDB-lite"/>
    </source>
</evidence>
<dbReference type="AlphaFoldDB" id="A0A2X0MDP3"/>
<evidence type="ECO:0000313" key="3">
    <source>
        <dbReference type="Proteomes" id="UP000249464"/>
    </source>
</evidence>
<protein>
    <submittedName>
        <fullName evidence="2">BQ5605_C005g03331 protein</fullName>
    </submittedName>
</protein>
<reference evidence="2 3" key="1">
    <citation type="submission" date="2016-11" db="EMBL/GenBank/DDBJ databases">
        <authorList>
            <person name="Jaros S."/>
            <person name="Januszkiewicz K."/>
            <person name="Wedrychowicz H."/>
        </authorList>
    </citation>
    <scope>NUCLEOTIDE SEQUENCE [LARGE SCALE GENOMIC DNA]</scope>
</reference>
<proteinExistence type="predicted"/>
<gene>
    <name evidence="2" type="primary">BQ5605_C005g03331</name>
    <name evidence="2" type="ORF">BQ5605_C005G03331</name>
</gene>
<dbReference type="Proteomes" id="UP000249464">
    <property type="component" value="Unassembled WGS sequence"/>
</dbReference>
<dbReference type="EMBL" id="FQNC01000047">
    <property type="protein sequence ID" value="SGY73963.1"/>
    <property type="molecule type" value="Genomic_DNA"/>
</dbReference>
<keyword evidence="3" id="KW-1185">Reference proteome</keyword>
<organism evidence="2 3">
    <name type="scientific">Microbotryum silenes-dioicae</name>
    <dbReference type="NCBI Taxonomy" id="796604"/>
    <lineage>
        <taxon>Eukaryota</taxon>
        <taxon>Fungi</taxon>
        <taxon>Dikarya</taxon>
        <taxon>Basidiomycota</taxon>
        <taxon>Pucciniomycotina</taxon>
        <taxon>Microbotryomycetes</taxon>
        <taxon>Microbotryales</taxon>
        <taxon>Microbotryaceae</taxon>
        <taxon>Microbotryum</taxon>
    </lineage>
</organism>